<comment type="caution">
    <text evidence="1">The sequence shown here is derived from an EMBL/GenBank/DDBJ whole genome shotgun (WGS) entry which is preliminary data.</text>
</comment>
<dbReference type="EMBL" id="JAENHL010000004">
    <property type="protein sequence ID" value="MBK1865265.1"/>
    <property type="molecule type" value="Genomic_DNA"/>
</dbReference>
<gene>
    <name evidence="1" type="ORF">JHL16_02790</name>
</gene>
<evidence type="ECO:0000313" key="2">
    <source>
        <dbReference type="Proteomes" id="UP000616151"/>
    </source>
</evidence>
<reference evidence="1" key="1">
    <citation type="submission" date="2021-01" db="EMBL/GenBank/DDBJ databases">
        <authorList>
            <person name="Sun Q."/>
        </authorList>
    </citation>
    <scope>NUCLEOTIDE SEQUENCE</scope>
    <source>
        <strain evidence="1">YIM B02566</strain>
    </source>
</reference>
<evidence type="ECO:0000313" key="1">
    <source>
        <dbReference type="EMBL" id="MBK1865265.1"/>
    </source>
</evidence>
<proteinExistence type="predicted"/>
<protein>
    <submittedName>
        <fullName evidence="1">SDR family oxidoreductase</fullName>
    </submittedName>
</protein>
<sequence>MRDLIDKLALVTGGAGGLGEEICFGLAEAGARVILHDLPESPAAAVRDRINAQGFPHAVKILTGDLSDLEGLKAAVGALLDSVGPIDILVNNAAINPRDPIETYSLEHFTRVQAINAHAAFVLCQAVVPGMKQRGSGAIVNIGSLTLSGAVTDMVPYVFAKGSLLGLTRALAREVGPAGIRVNMISPGAIPTELERRVWADRLAEIDAQVLGLQSLKYRGSARDVAEAVLFLASPRSRFITGHELHVNGGWYMG</sequence>
<organism evidence="1 2">
    <name type="scientific">Taklimakanibacter albus</name>
    <dbReference type="NCBI Taxonomy" id="2800327"/>
    <lineage>
        <taxon>Bacteria</taxon>
        <taxon>Pseudomonadati</taxon>
        <taxon>Pseudomonadota</taxon>
        <taxon>Alphaproteobacteria</taxon>
        <taxon>Hyphomicrobiales</taxon>
        <taxon>Aestuariivirgaceae</taxon>
        <taxon>Taklimakanibacter</taxon>
    </lineage>
</organism>
<keyword evidence="2" id="KW-1185">Reference proteome</keyword>
<accession>A0ACC5QXZ8</accession>
<name>A0ACC5QXZ8_9HYPH</name>
<dbReference type="Proteomes" id="UP000616151">
    <property type="component" value="Unassembled WGS sequence"/>
</dbReference>